<accession>A0A2A5JL22</accession>
<dbReference type="PANTHER" id="PTHR38765">
    <property type="entry name" value="DUF484 DOMAIN-CONTAINING PROTEIN"/>
    <property type="match status" value="1"/>
</dbReference>
<evidence type="ECO:0000313" key="1">
    <source>
        <dbReference type="EMBL" id="PCK30077.1"/>
    </source>
</evidence>
<dbReference type="RefSeq" id="WP_099643661.1">
    <property type="nucleotide sequence ID" value="NZ_JAQPZX010000045.1"/>
</dbReference>
<dbReference type="Gene3D" id="3.30.450.40">
    <property type="match status" value="1"/>
</dbReference>
<dbReference type="EMBL" id="NKHF01000098">
    <property type="protein sequence ID" value="PCK30077.1"/>
    <property type="molecule type" value="Genomic_DNA"/>
</dbReference>
<comment type="caution">
    <text evidence="1">The sequence shown here is derived from an EMBL/GenBank/DDBJ whole genome shotgun (WGS) entry which is preliminary data.</text>
</comment>
<dbReference type="Pfam" id="PF04340">
    <property type="entry name" value="DUF484"/>
    <property type="match status" value="1"/>
</dbReference>
<protein>
    <recommendedName>
        <fullName evidence="3">DUF484 family protein</fullName>
    </recommendedName>
</protein>
<dbReference type="InterPro" id="IPR007435">
    <property type="entry name" value="DUF484"/>
</dbReference>
<organism evidence="1 2">
    <name type="scientific">Pseudoalteromonas piscicida</name>
    <dbReference type="NCBI Taxonomy" id="43662"/>
    <lineage>
        <taxon>Bacteria</taxon>
        <taxon>Pseudomonadati</taxon>
        <taxon>Pseudomonadota</taxon>
        <taxon>Gammaproteobacteria</taxon>
        <taxon>Alteromonadales</taxon>
        <taxon>Pseudoalteromonadaceae</taxon>
        <taxon>Pseudoalteromonas</taxon>
    </lineage>
</organism>
<evidence type="ECO:0008006" key="3">
    <source>
        <dbReference type="Google" id="ProtNLM"/>
    </source>
</evidence>
<reference evidence="2" key="1">
    <citation type="journal article" date="2019" name="Genome Announc.">
        <title>Draft Genome Sequence of Pseudoalteromonas piscicida Strain 36Y ROTHPW, an Hypersaline Seawater Isolate from the South Coast of Sonora, Mexico.</title>
        <authorList>
            <person name="Sanchez-Diaz R."/>
            <person name="Molina-Garza Z.J."/>
            <person name="Cruz-Suarez L.E."/>
            <person name="Selvin J."/>
            <person name="Kiran G.S."/>
            <person name="Ibarra-Gamez J.C."/>
            <person name="Gomez-Gil B."/>
            <person name="Galaviz-Silva L."/>
        </authorList>
    </citation>
    <scope>NUCLEOTIDE SEQUENCE [LARGE SCALE GENOMIC DNA]</scope>
    <source>
        <strain evidence="2">36Y_RITHPW</strain>
    </source>
</reference>
<dbReference type="PANTHER" id="PTHR38765:SF1">
    <property type="entry name" value="DUF484 DOMAIN-CONTAINING PROTEIN"/>
    <property type="match status" value="1"/>
</dbReference>
<dbReference type="Proteomes" id="UP000228621">
    <property type="component" value="Unassembled WGS sequence"/>
</dbReference>
<evidence type="ECO:0000313" key="2">
    <source>
        <dbReference type="Proteomes" id="UP000228621"/>
    </source>
</evidence>
<proteinExistence type="predicted"/>
<dbReference type="AlphaFoldDB" id="A0A2A5JL22"/>
<keyword evidence="2" id="KW-1185">Reference proteome</keyword>
<sequence>MTKKEANSTEQLVIDHLKKHPDFLLRHPYVMLDLQLHHQQQGLPNLALHQQRMLRDEVSALQQQMKEMLHYAKANELVFKQLSECQLAIMRCTEISAINQALAQRFEAHPDVQACKLIAVDDGYAELMATKLAKSDCYLGRVSQQVAALLFDDIEVGSVALYRVDASEKGRFILAFASRSPEHFSPQHDNMLITAFIQTLSLKLEALA</sequence>
<name>A0A2A5JL22_PSEO7</name>
<dbReference type="InterPro" id="IPR029016">
    <property type="entry name" value="GAF-like_dom_sf"/>
</dbReference>
<gene>
    <name evidence="1" type="ORF">CEX98_19380</name>
</gene>
<dbReference type="OrthoDB" id="8525200at2"/>